<dbReference type="AlphaFoldDB" id="A0A091K385"/>
<evidence type="ECO:0000256" key="1">
    <source>
        <dbReference type="ARBA" id="ARBA00004496"/>
    </source>
</evidence>
<dbReference type="InterPro" id="IPR006597">
    <property type="entry name" value="Sel1-like"/>
</dbReference>
<dbReference type="InterPro" id="IPR011990">
    <property type="entry name" value="TPR-like_helical_dom_sf"/>
</dbReference>
<keyword evidence="4" id="KW-0802">TPR repeat</keyword>
<evidence type="ECO:0000313" key="7">
    <source>
        <dbReference type="EMBL" id="KFP30628.1"/>
    </source>
</evidence>
<dbReference type="Gene3D" id="1.25.40.10">
    <property type="entry name" value="Tetratricopeptide repeat domain"/>
    <property type="match status" value="1"/>
</dbReference>
<evidence type="ECO:0000256" key="2">
    <source>
        <dbReference type="ARBA" id="ARBA00022490"/>
    </source>
</evidence>
<dbReference type="PANTHER" id="PTHR44554">
    <property type="entry name" value="LRP2-BINDING PROTEIN"/>
    <property type="match status" value="1"/>
</dbReference>
<keyword evidence="8" id="KW-1185">Reference proteome</keyword>
<gene>
    <name evidence="7" type="ORF">N325_09610</name>
</gene>
<name>A0A091K385_COLST</name>
<evidence type="ECO:0000256" key="4">
    <source>
        <dbReference type="ARBA" id="ARBA00022803"/>
    </source>
</evidence>
<sequence>QGLYEEALTQFEKIKDTDFQAMYQLGVMHYDGLGTKEDPEKGVEYMKKILDSDSPKARHLKFAAAYNLGRAYYEGCGVKQSTEEAERLWLIAADHGNPKASVKAQSTLGMLYSVSVLKDLKKAFFWHSEACGNGNLESQGALGVMYLYGQGIRQNTKAALECLQEAAERGNIYAQGHLVEYYYNRKFYSTAAAVAKRATASDDIEMLAKVTNCLPKYVAKGAAMAAFYLARCLQRGLGVQQDQAAAKKTPYSLFSKACLLDPAVASDLELAANLGRI</sequence>
<feature type="non-terminal residue" evidence="7">
    <location>
        <position position="1"/>
    </location>
</feature>
<dbReference type="EMBL" id="KK540156">
    <property type="protein sequence ID" value="KFP30628.1"/>
    <property type="molecule type" value="Genomic_DNA"/>
</dbReference>
<keyword evidence="3" id="KW-0677">Repeat</keyword>
<comment type="function">
    <text evidence="5">May act as an adapter that regulates LRP2 function.</text>
</comment>
<dbReference type="Proteomes" id="UP000053615">
    <property type="component" value="Unassembled WGS sequence"/>
</dbReference>
<accession>A0A091K385</accession>
<evidence type="ECO:0000313" key="8">
    <source>
        <dbReference type="Proteomes" id="UP000053615"/>
    </source>
</evidence>
<dbReference type="SUPFAM" id="SSF81901">
    <property type="entry name" value="HCP-like"/>
    <property type="match status" value="1"/>
</dbReference>
<protein>
    <recommendedName>
        <fullName evidence="6">LRP2-binding protein</fullName>
    </recommendedName>
</protein>
<keyword evidence="2" id="KW-0963">Cytoplasm</keyword>
<comment type="subcellular location">
    <subcellularLocation>
        <location evidence="1">Cytoplasm</location>
    </subcellularLocation>
</comment>
<dbReference type="InterPro" id="IPR052323">
    <property type="entry name" value="LRP2-binding"/>
</dbReference>
<evidence type="ECO:0000256" key="5">
    <source>
        <dbReference type="ARBA" id="ARBA00037614"/>
    </source>
</evidence>
<reference evidence="7 8" key="1">
    <citation type="submission" date="2014-04" db="EMBL/GenBank/DDBJ databases">
        <title>Genome evolution of avian class.</title>
        <authorList>
            <person name="Zhang G."/>
            <person name="Li C."/>
        </authorList>
    </citation>
    <scope>NUCLEOTIDE SEQUENCE [LARGE SCALE GENOMIC DNA]</scope>
    <source>
        <strain evidence="7">BGI_N325</strain>
    </source>
</reference>
<proteinExistence type="predicted"/>
<evidence type="ECO:0000256" key="3">
    <source>
        <dbReference type="ARBA" id="ARBA00022737"/>
    </source>
</evidence>
<dbReference type="SMART" id="SM00671">
    <property type="entry name" value="SEL1"/>
    <property type="match status" value="5"/>
</dbReference>
<evidence type="ECO:0000256" key="6">
    <source>
        <dbReference type="ARBA" id="ARBA00039954"/>
    </source>
</evidence>
<dbReference type="Pfam" id="PF08238">
    <property type="entry name" value="Sel1"/>
    <property type="match status" value="5"/>
</dbReference>
<dbReference type="PANTHER" id="PTHR44554:SF1">
    <property type="entry name" value="LRP2-BINDING PROTEIN"/>
    <property type="match status" value="1"/>
</dbReference>
<organism evidence="7 8">
    <name type="scientific">Colius striatus</name>
    <name type="common">Speckled mousebird</name>
    <dbReference type="NCBI Taxonomy" id="57412"/>
    <lineage>
        <taxon>Eukaryota</taxon>
        <taxon>Metazoa</taxon>
        <taxon>Chordata</taxon>
        <taxon>Craniata</taxon>
        <taxon>Vertebrata</taxon>
        <taxon>Euteleostomi</taxon>
        <taxon>Archelosauria</taxon>
        <taxon>Archosauria</taxon>
        <taxon>Dinosauria</taxon>
        <taxon>Saurischia</taxon>
        <taxon>Theropoda</taxon>
        <taxon>Coelurosauria</taxon>
        <taxon>Aves</taxon>
        <taxon>Neognathae</taxon>
        <taxon>Neoaves</taxon>
        <taxon>Telluraves</taxon>
        <taxon>Coraciimorphae</taxon>
        <taxon>Coliiformes</taxon>
        <taxon>Coliidae</taxon>
        <taxon>Colius</taxon>
    </lineage>
</organism>
<dbReference type="GO" id="GO:0005737">
    <property type="term" value="C:cytoplasm"/>
    <property type="evidence" value="ECO:0007669"/>
    <property type="project" value="UniProtKB-SubCell"/>
</dbReference>
<feature type="non-terminal residue" evidence="7">
    <location>
        <position position="277"/>
    </location>
</feature>